<dbReference type="GO" id="GO:0005829">
    <property type="term" value="C:cytosol"/>
    <property type="evidence" value="ECO:0007669"/>
    <property type="project" value="TreeGrafter"/>
</dbReference>
<reference evidence="3" key="1">
    <citation type="submission" date="2006-03" db="EMBL/GenBank/DDBJ databases">
        <title>Complete sequence of Rhodopseudomonas palustris BisB18.</title>
        <authorList>
            <consortium name="US DOE Joint Genome Institute"/>
            <person name="Copeland A."/>
            <person name="Lucas S."/>
            <person name="Lapidus A."/>
            <person name="Barry K."/>
            <person name="Detter J.C."/>
            <person name="Glavina del Rio T."/>
            <person name="Hammon N."/>
            <person name="Israni S."/>
            <person name="Dalin E."/>
            <person name="Tice H."/>
            <person name="Pitluck S."/>
            <person name="Chain P."/>
            <person name="Malfatti S."/>
            <person name="Shin M."/>
            <person name="Vergez L."/>
            <person name="Schmutz J."/>
            <person name="Larimer F."/>
            <person name="Land M."/>
            <person name="Hauser L."/>
            <person name="Pelletier D.A."/>
            <person name="Kyrpides N."/>
            <person name="Anderson I."/>
            <person name="Oda Y."/>
            <person name="Harwood C.S."/>
            <person name="Richardson P."/>
        </authorList>
    </citation>
    <scope>NUCLEOTIDE SEQUENCE [LARGE SCALE GENOMIC DNA]</scope>
    <source>
        <strain evidence="3">BisB18</strain>
    </source>
</reference>
<protein>
    <submittedName>
        <fullName evidence="3">Exonuclease</fullName>
    </submittedName>
</protein>
<feature type="domain" description="SWIM-type" evidence="2">
    <location>
        <begin position="240"/>
        <end position="277"/>
    </location>
</feature>
<sequence>MSILAIDFETANEKRSSPCALGLAWIERGQIVRREYRLIKPKEMRFGVFEAKVHGLSPSEVKDAQEFPEVISEFLSDIQSGLLLAHNAQFDVDVLCATLALYGIAIPRFSFLCSQRVASRVWSDEKSLKLSALGEKLGISFRHHQADEDAFACAHIILAAAAHLGLSEVLDIAPRLGLRLGFVDEVGVVLCEDLPLCDKNEGVPSFRYAKRLSAFVNEAKTTIPEKSLHFVVKGSSGNQYNVSEIKKDGVFDLKCECTGWKTRHRCRHVHALLYGEVDSLISDNVDDVKKLQLIIKGLGGVPPLYADWLPPPQR</sequence>
<dbReference type="InterPro" id="IPR013520">
    <property type="entry name" value="Ribonucl_H"/>
</dbReference>
<gene>
    <name evidence="3" type="ordered locus">RPC_3293</name>
</gene>
<keyword evidence="3" id="KW-0269">Exonuclease</keyword>
<dbReference type="InterPro" id="IPR012337">
    <property type="entry name" value="RNaseH-like_sf"/>
</dbReference>
<dbReference type="GO" id="GO:0008408">
    <property type="term" value="F:3'-5' exonuclease activity"/>
    <property type="evidence" value="ECO:0007669"/>
    <property type="project" value="TreeGrafter"/>
</dbReference>
<dbReference type="RefSeq" id="WP_011473723.1">
    <property type="nucleotide sequence ID" value="NC_007925.1"/>
</dbReference>
<dbReference type="CDD" id="cd06130">
    <property type="entry name" value="DNA_pol_III_epsilon_like"/>
    <property type="match status" value="1"/>
</dbReference>
<dbReference type="InterPro" id="IPR036397">
    <property type="entry name" value="RNaseH_sf"/>
</dbReference>
<dbReference type="Gene3D" id="3.30.420.10">
    <property type="entry name" value="Ribonuclease H-like superfamily/Ribonuclease H"/>
    <property type="match status" value="1"/>
</dbReference>
<dbReference type="AlphaFoldDB" id="Q211V1"/>
<dbReference type="SMART" id="SM00479">
    <property type="entry name" value="EXOIII"/>
    <property type="match status" value="1"/>
</dbReference>
<dbReference type="PROSITE" id="PS50966">
    <property type="entry name" value="ZF_SWIM"/>
    <property type="match status" value="1"/>
</dbReference>
<organism evidence="3">
    <name type="scientific">Rhodopseudomonas palustris (strain BisB18)</name>
    <dbReference type="NCBI Taxonomy" id="316056"/>
    <lineage>
        <taxon>Bacteria</taxon>
        <taxon>Pseudomonadati</taxon>
        <taxon>Pseudomonadota</taxon>
        <taxon>Alphaproteobacteria</taxon>
        <taxon>Hyphomicrobiales</taxon>
        <taxon>Nitrobacteraceae</taxon>
        <taxon>Rhodopseudomonas</taxon>
    </lineage>
</organism>
<dbReference type="GO" id="GO:0003676">
    <property type="term" value="F:nucleic acid binding"/>
    <property type="evidence" value="ECO:0007669"/>
    <property type="project" value="InterPro"/>
</dbReference>
<dbReference type="OrthoDB" id="7822240at2"/>
<proteinExistence type="predicted"/>
<dbReference type="EMBL" id="CP000301">
    <property type="protein sequence ID" value="ABD88835.1"/>
    <property type="molecule type" value="Genomic_DNA"/>
</dbReference>
<keyword evidence="1" id="KW-0479">Metal-binding</keyword>
<dbReference type="eggNOG" id="COG0847">
    <property type="taxonomic scope" value="Bacteria"/>
</dbReference>
<evidence type="ECO:0000256" key="1">
    <source>
        <dbReference type="PROSITE-ProRule" id="PRU00325"/>
    </source>
</evidence>
<dbReference type="Pfam" id="PF00929">
    <property type="entry name" value="RNase_T"/>
    <property type="match status" value="1"/>
</dbReference>
<dbReference type="GO" id="GO:0006259">
    <property type="term" value="P:DNA metabolic process"/>
    <property type="evidence" value="ECO:0007669"/>
    <property type="project" value="UniProtKB-ARBA"/>
</dbReference>
<dbReference type="GO" id="GO:0008270">
    <property type="term" value="F:zinc ion binding"/>
    <property type="evidence" value="ECO:0007669"/>
    <property type="project" value="UniProtKB-KW"/>
</dbReference>
<accession>Q211V1</accession>
<dbReference type="PANTHER" id="PTHR30231">
    <property type="entry name" value="DNA POLYMERASE III SUBUNIT EPSILON"/>
    <property type="match status" value="1"/>
</dbReference>
<dbReference type="KEGG" id="rpc:RPC_3293"/>
<dbReference type="STRING" id="316056.RPC_3293"/>
<keyword evidence="1" id="KW-0862">Zinc</keyword>
<name>Q211V1_RHOPB</name>
<keyword evidence="3" id="KW-0540">Nuclease</keyword>
<keyword evidence="1" id="KW-0863">Zinc-finger</keyword>
<evidence type="ECO:0000259" key="2">
    <source>
        <dbReference type="PROSITE" id="PS50966"/>
    </source>
</evidence>
<keyword evidence="3" id="KW-0378">Hydrolase</keyword>
<dbReference type="PANTHER" id="PTHR30231:SF42">
    <property type="entry name" value="EXONUCLEASE"/>
    <property type="match status" value="1"/>
</dbReference>
<dbReference type="InterPro" id="IPR007527">
    <property type="entry name" value="Znf_SWIM"/>
</dbReference>
<dbReference type="SUPFAM" id="SSF53098">
    <property type="entry name" value="Ribonuclease H-like"/>
    <property type="match status" value="1"/>
</dbReference>
<evidence type="ECO:0000313" key="3">
    <source>
        <dbReference type="EMBL" id="ABD88835.1"/>
    </source>
</evidence>
<dbReference type="HOGENOM" id="CLU_985669_0_0_5"/>